<proteinExistence type="predicted"/>
<dbReference type="Proteomes" id="UP000197424">
    <property type="component" value="Chromosome"/>
</dbReference>
<sequence>MRIGKSNAQCFQQKVMVDYLLAWFVSREWLHACRRHPGPPDFA</sequence>
<accession>A0A248LI97</accession>
<gene>
    <name evidence="1" type="ORF">LHGZ1_1275</name>
</gene>
<reference evidence="2" key="1">
    <citation type="submission" date="2017-06" db="EMBL/GenBank/DDBJ databases">
        <title>Whole genome sequence of Laribacter hongkongensis LHGZ1.</title>
        <authorList>
            <person name="Chen D."/>
            <person name="Wu H."/>
            <person name="Chen J."/>
        </authorList>
    </citation>
    <scope>NUCLEOTIDE SEQUENCE [LARGE SCALE GENOMIC DNA]</scope>
    <source>
        <strain evidence="2">LHGZ1</strain>
    </source>
</reference>
<dbReference type="AlphaFoldDB" id="A0A248LI97"/>
<organism evidence="1 2">
    <name type="scientific">Laribacter hongkongensis</name>
    <dbReference type="NCBI Taxonomy" id="168471"/>
    <lineage>
        <taxon>Bacteria</taxon>
        <taxon>Pseudomonadati</taxon>
        <taxon>Pseudomonadota</taxon>
        <taxon>Betaproteobacteria</taxon>
        <taxon>Neisseriales</taxon>
        <taxon>Aquaspirillaceae</taxon>
        <taxon>Laribacter</taxon>
    </lineage>
</organism>
<evidence type="ECO:0000313" key="1">
    <source>
        <dbReference type="EMBL" id="ASJ24106.1"/>
    </source>
</evidence>
<protein>
    <submittedName>
        <fullName evidence="1">Uncharacterized protein</fullName>
    </submittedName>
</protein>
<name>A0A248LI97_9NEIS</name>
<evidence type="ECO:0000313" key="2">
    <source>
        <dbReference type="Proteomes" id="UP000197424"/>
    </source>
</evidence>
<dbReference type="EMBL" id="CP022115">
    <property type="protein sequence ID" value="ASJ24106.1"/>
    <property type="molecule type" value="Genomic_DNA"/>
</dbReference>